<dbReference type="InterPro" id="IPR021402">
    <property type="entry name" value="DUF3042"/>
</dbReference>
<protein>
    <recommendedName>
        <fullName evidence="3">DUF3042 family protein</fullName>
    </recommendedName>
</protein>
<sequence>MAKGFGKGVLTGVAGTVAAVAGAVYAFKKKVIEPEEQKAAFIEENRKKAARKRVAH</sequence>
<dbReference type="Proteomes" id="UP000183504">
    <property type="component" value="Unassembled WGS sequence"/>
</dbReference>
<gene>
    <name evidence="1" type="ORF">SSV_1296</name>
</gene>
<dbReference type="RefSeq" id="WP_072074172.1">
    <property type="nucleotide sequence ID" value="NZ_CDMW01000001.1"/>
</dbReference>
<dbReference type="AlphaFoldDB" id="A0A0B7GLN2"/>
<evidence type="ECO:0000313" key="2">
    <source>
        <dbReference type="Proteomes" id="UP000183504"/>
    </source>
</evidence>
<evidence type="ECO:0008006" key="3">
    <source>
        <dbReference type="Google" id="ProtNLM"/>
    </source>
</evidence>
<dbReference type="EMBL" id="CDMW01000001">
    <property type="protein sequence ID" value="CEL90591.1"/>
    <property type="molecule type" value="Genomic_DNA"/>
</dbReference>
<accession>A0A0B7GLN2</accession>
<proteinExistence type="predicted"/>
<dbReference type="Pfam" id="PF11240">
    <property type="entry name" value="DUF3042"/>
    <property type="match status" value="1"/>
</dbReference>
<reference evidence="1 2" key="1">
    <citation type="submission" date="2015-01" db="EMBL/GenBank/DDBJ databases">
        <authorList>
            <person name="Pelicic Vladimir"/>
        </authorList>
    </citation>
    <scope>NUCLEOTIDE SEQUENCE [LARGE SCALE GENOMIC DNA]</scope>
    <source>
        <strain evidence="1 2">2908</strain>
    </source>
</reference>
<evidence type="ECO:0000313" key="1">
    <source>
        <dbReference type="EMBL" id="CEL90591.1"/>
    </source>
</evidence>
<name>A0A0B7GLN2_STRSA</name>
<organism evidence="1 2">
    <name type="scientific">Streptococcus sanguinis</name>
    <dbReference type="NCBI Taxonomy" id="1305"/>
    <lineage>
        <taxon>Bacteria</taxon>
        <taxon>Bacillati</taxon>
        <taxon>Bacillota</taxon>
        <taxon>Bacilli</taxon>
        <taxon>Lactobacillales</taxon>
        <taxon>Streptococcaceae</taxon>
        <taxon>Streptococcus</taxon>
    </lineage>
</organism>